<feature type="transmembrane region" description="Helical" evidence="6">
    <location>
        <begin position="7"/>
        <end position="32"/>
    </location>
</feature>
<feature type="transmembrane region" description="Helical" evidence="6">
    <location>
        <begin position="47"/>
        <end position="66"/>
    </location>
</feature>
<evidence type="ECO:0000256" key="1">
    <source>
        <dbReference type="ARBA" id="ARBA00004651"/>
    </source>
</evidence>
<proteinExistence type="predicted"/>
<dbReference type="EMBL" id="BONR01000001">
    <property type="protein sequence ID" value="GIG54017.1"/>
    <property type="molecule type" value="Genomic_DNA"/>
</dbReference>
<sequence>MDFFANFLEILFFTLWFMIVIAFFVVVIRIIMDIFRDEDLSGWGKTGWLLLVVILPVIGSIIYLFARGSGMARRDARDAAAIRDAQREYTKGVVQEVGGPAGQIKAAKELLDAGTITQEEYEALKAKALS</sequence>
<keyword evidence="10" id="KW-1185">Reference proteome</keyword>
<evidence type="ECO:0000259" key="7">
    <source>
        <dbReference type="Pfam" id="PF09851"/>
    </source>
</evidence>
<dbReference type="InterPro" id="IPR018649">
    <property type="entry name" value="SHOCT"/>
</dbReference>
<keyword evidence="5 6" id="KW-0472">Membrane</keyword>
<dbReference type="GO" id="GO:0005886">
    <property type="term" value="C:plasma membrane"/>
    <property type="evidence" value="ECO:0007669"/>
    <property type="project" value="UniProtKB-SubCell"/>
</dbReference>
<keyword evidence="3 6" id="KW-0812">Transmembrane</keyword>
<dbReference type="AlphaFoldDB" id="A0A919Q2F2"/>
<protein>
    <submittedName>
        <fullName evidence="9">Membrane protein</fullName>
    </submittedName>
</protein>
<accession>A0A919Q2F2</accession>
<evidence type="ECO:0000256" key="2">
    <source>
        <dbReference type="ARBA" id="ARBA00022475"/>
    </source>
</evidence>
<evidence type="ECO:0000256" key="5">
    <source>
        <dbReference type="ARBA" id="ARBA00023136"/>
    </source>
</evidence>
<dbReference type="RefSeq" id="WP_203653482.1">
    <property type="nucleotide sequence ID" value="NZ_BONR01000001.1"/>
</dbReference>
<dbReference type="Pfam" id="PF13396">
    <property type="entry name" value="PLDc_N"/>
    <property type="match status" value="1"/>
</dbReference>
<evidence type="ECO:0000259" key="8">
    <source>
        <dbReference type="Pfam" id="PF13396"/>
    </source>
</evidence>
<name>A0A919Q2F2_9MICO</name>
<evidence type="ECO:0000313" key="9">
    <source>
        <dbReference type="EMBL" id="GIG54017.1"/>
    </source>
</evidence>
<dbReference type="Proteomes" id="UP000652354">
    <property type="component" value="Unassembled WGS sequence"/>
</dbReference>
<keyword evidence="2" id="KW-1003">Cell membrane</keyword>
<gene>
    <name evidence="9" type="ORF">Dac01nite_07690</name>
</gene>
<feature type="domain" description="Cardiolipin synthase N-terminal" evidence="8">
    <location>
        <begin position="22"/>
        <end position="67"/>
    </location>
</feature>
<organism evidence="9 10">
    <name type="scientific">Demequina activiva</name>
    <dbReference type="NCBI Taxonomy" id="1582364"/>
    <lineage>
        <taxon>Bacteria</taxon>
        <taxon>Bacillati</taxon>
        <taxon>Actinomycetota</taxon>
        <taxon>Actinomycetes</taxon>
        <taxon>Micrococcales</taxon>
        <taxon>Demequinaceae</taxon>
        <taxon>Demequina</taxon>
    </lineage>
</organism>
<dbReference type="InterPro" id="IPR027379">
    <property type="entry name" value="CLS_N"/>
</dbReference>
<keyword evidence="4 6" id="KW-1133">Transmembrane helix</keyword>
<evidence type="ECO:0000256" key="3">
    <source>
        <dbReference type="ARBA" id="ARBA00022692"/>
    </source>
</evidence>
<evidence type="ECO:0000256" key="6">
    <source>
        <dbReference type="SAM" id="Phobius"/>
    </source>
</evidence>
<reference evidence="9" key="1">
    <citation type="submission" date="2021-01" db="EMBL/GenBank/DDBJ databases">
        <title>Whole genome shotgun sequence of Demequina activiva NBRC 110675.</title>
        <authorList>
            <person name="Komaki H."/>
            <person name="Tamura T."/>
        </authorList>
    </citation>
    <scope>NUCLEOTIDE SEQUENCE</scope>
    <source>
        <strain evidence="9">NBRC 110675</strain>
    </source>
</reference>
<comment type="subcellular location">
    <subcellularLocation>
        <location evidence="1">Cell membrane</location>
        <topology evidence="1">Multi-pass membrane protein</topology>
    </subcellularLocation>
</comment>
<evidence type="ECO:0000256" key="4">
    <source>
        <dbReference type="ARBA" id="ARBA00022989"/>
    </source>
</evidence>
<comment type="caution">
    <text evidence="9">The sequence shown here is derived from an EMBL/GenBank/DDBJ whole genome shotgun (WGS) entry which is preliminary data.</text>
</comment>
<dbReference type="Pfam" id="PF09851">
    <property type="entry name" value="SHOCT"/>
    <property type="match status" value="1"/>
</dbReference>
<feature type="domain" description="SHOCT" evidence="7">
    <location>
        <begin position="103"/>
        <end position="129"/>
    </location>
</feature>
<evidence type="ECO:0000313" key="10">
    <source>
        <dbReference type="Proteomes" id="UP000652354"/>
    </source>
</evidence>